<accession>A0ABW5HTA9</accession>
<evidence type="ECO:0000313" key="1">
    <source>
        <dbReference type="EMBL" id="MFD2479693.1"/>
    </source>
</evidence>
<dbReference type="RefSeq" id="WP_344277937.1">
    <property type="nucleotide sequence ID" value="NZ_BAAAHV010000013.1"/>
</dbReference>
<dbReference type="Gene3D" id="3.40.50.1820">
    <property type="entry name" value="alpha/beta hydrolase"/>
    <property type="match status" value="1"/>
</dbReference>
<dbReference type="SUPFAM" id="SSF53474">
    <property type="entry name" value="alpha/beta-Hydrolases"/>
    <property type="match status" value="1"/>
</dbReference>
<dbReference type="Pfam" id="PF02089">
    <property type="entry name" value="Palm_thioest"/>
    <property type="match status" value="1"/>
</dbReference>
<evidence type="ECO:0008006" key="3">
    <source>
        <dbReference type="Google" id="ProtNLM"/>
    </source>
</evidence>
<organism evidence="1 2">
    <name type="scientific">Amycolatopsis albidoflavus</name>
    <dbReference type="NCBI Taxonomy" id="102226"/>
    <lineage>
        <taxon>Bacteria</taxon>
        <taxon>Bacillati</taxon>
        <taxon>Actinomycetota</taxon>
        <taxon>Actinomycetes</taxon>
        <taxon>Pseudonocardiales</taxon>
        <taxon>Pseudonocardiaceae</taxon>
        <taxon>Amycolatopsis</taxon>
    </lineage>
</organism>
<sequence>MAQSGAAGQNTGNGRAAAGSGLLSRLASALPLARHEAQAYTQRRAIERHSLWLDPPLDARGLPVLLVGGMGSTPALLAPMGDLLKRLGCRVEVAPVRFGVDCGEATAHAVGNALSELVETASAPAIVIGHSRGGQFARAVATRQPEQVRGLITLGSPLTRMLAVHPLLLAHLFALGALGAVGTPGLLRPSCRWGACCAPLRADLTGPFPGAVPFLSVYSAADRVVDWRSSLDPAARHREIVTSHGGLIWDPASLTVVVEELAVLLGPDAEAPAGRGSCRVARSRCSRRSAC</sequence>
<protein>
    <recommendedName>
        <fullName evidence="3">Alpha/beta hydrolase</fullName>
    </recommendedName>
</protein>
<reference evidence="2" key="1">
    <citation type="journal article" date="2019" name="Int. J. Syst. Evol. Microbiol.">
        <title>The Global Catalogue of Microorganisms (GCM) 10K type strain sequencing project: providing services to taxonomists for standard genome sequencing and annotation.</title>
        <authorList>
            <consortium name="The Broad Institute Genomics Platform"/>
            <consortium name="The Broad Institute Genome Sequencing Center for Infectious Disease"/>
            <person name="Wu L."/>
            <person name="Ma J."/>
        </authorList>
    </citation>
    <scope>NUCLEOTIDE SEQUENCE [LARGE SCALE GENOMIC DNA]</scope>
    <source>
        <strain evidence="2">CGMCC 4.7638</strain>
    </source>
</reference>
<dbReference type="EMBL" id="JBHUKQ010000004">
    <property type="protein sequence ID" value="MFD2479693.1"/>
    <property type="molecule type" value="Genomic_DNA"/>
</dbReference>
<dbReference type="InterPro" id="IPR029058">
    <property type="entry name" value="AB_hydrolase_fold"/>
</dbReference>
<dbReference type="Proteomes" id="UP001597542">
    <property type="component" value="Unassembled WGS sequence"/>
</dbReference>
<gene>
    <name evidence="1" type="ORF">ACFSUT_05375</name>
</gene>
<name>A0ABW5HTA9_9PSEU</name>
<keyword evidence="2" id="KW-1185">Reference proteome</keyword>
<evidence type="ECO:0000313" key="2">
    <source>
        <dbReference type="Proteomes" id="UP001597542"/>
    </source>
</evidence>
<comment type="caution">
    <text evidence="1">The sequence shown here is derived from an EMBL/GenBank/DDBJ whole genome shotgun (WGS) entry which is preliminary data.</text>
</comment>
<proteinExistence type="predicted"/>